<dbReference type="AlphaFoldDB" id="A0AA88I2U1"/>
<keyword evidence="3 9" id="KW-0813">Transport</keyword>
<proteinExistence type="inferred from homology"/>
<evidence type="ECO:0000256" key="6">
    <source>
        <dbReference type="ARBA" id="ARBA00022989"/>
    </source>
</evidence>
<dbReference type="EMBL" id="JAVRJZ010000011">
    <property type="protein sequence ID" value="KAK2717166.1"/>
    <property type="molecule type" value="Genomic_DNA"/>
</dbReference>
<gene>
    <name evidence="11" type="ORF">QYM36_007328</name>
</gene>
<dbReference type="Proteomes" id="UP001187531">
    <property type="component" value="Unassembled WGS sequence"/>
</dbReference>
<feature type="transmembrane region" description="Helical" evidence="9">
    <location>
        <begin position="175"/>
        <end position="198"/>
    </location>
</feature>
<evidence type="ECO:0000256" key="9">
    <source>
        <dbReference type="RuleBase" id="RU361216"/>
    </source>
</evidence>
<evidence type="ECO:0000256" key="1">
    <source>
        <dbReference type="ARBA" id="ARBA00004141"/>
    </source>
</evidence>
<keyword evidence="7 9" id="KW-0472">Membrane</keyword>
<accession>A0AA88I2U1</accession>
<evidence type="ECO:0000256" key="10">
    <source>
        <dbReference type="SAM" id="MobiDB-lite"/>
    </source>
</evidence>
<evidence type="ECO:0000256" key="7">
    <source>
        <dbReference type="ARBA" id="ARBA00023136"/>
    </source>
</evidence>
<dbReference type="InterPro" id="IPR001991">
    <property type="entry name" value="Na-dicarboxylate_symporter"/>
</dbReference>
<evidence type="ECO:0000256" key="4">
    <source>
        <dbReference type="ARBA" id="ARBA00022692"/>
    </source>
</evidence>
<dbReference type="InterPro" id="IPR036458">
    <property type="entry name" value="Na:dicarbo_symporter_sf"/>
</dbReference>
<evidence type="ECO:0000256" key="2">
    <source>
        <dbReference type="ARBA" id="ARBA00006148"/>
    </source>
</evidence>
<dbReference type="PRINTS" id="PR00173">
    <property type="entry name" value="EDTRNSPORT"/>
</dbReference>
<evidence type="ECO:0000313" key="11">
    <source>
        <dbReference type="EMBL" id="KAK2717166.1"/>
    </source>
</evidence>
<keyword evidence="4 9" id="KW-0812">Transmembrane</keyword>
<evidence type="ECO:0000256" key="3">
    <source>
        <dbReference type="ARBA" id="ARBA00022448"/>
    </source>
</evidence>
<organism evidence="11 12">
    <name type="scientific">Artemia franciscana</name>
    <name type="common">Brine shrimp</name>
    <name type="synonym">Artemia sanfranciscana</name>
    <dbReference type="NCBI Taxonomy" id="6661"/>
    <lineage>
        <taxon>Eukaryota</taxon>
        <taxon>Metazoa</taxon>
        <taxon>Ecdysozoa</taxon>
        <taxon>Arthropoda</taxon>
        <taxon>Crustacea</taxon>
        <taxon>Branchiopoda</taxon>
        <taxon>Anostraca</taxon>
        <taxon>Artemiidae</taxon>
        <taxon>Artemia</taxon>
    </lineage>
</organism>
<feature type="transmembrane region" description="Helical" evidence="9">
    <location>
        <begin position="210"/>
        <end position="232"/>
    </location>
</feature>
<keyword evidence="12" id="KW-1185">Reference proteome</keyword>
<keyword evidence="8" id="KW-0325">Glycoprotein</keyword>
<dbReference type="PROSITE" id="PS00714">
    <property type="entry name" value="NA_DICARBOXYL_SYMP_2"/>
    <property type="match status" value="1"/>
</dbReference>
<feature type="compositionally biased region" description="Basic and acidic residues" evidence="10">
    <location>
        <begin position="16"/>
        <end position="29"/>
    </location>
</feature>
<dbReference type="InterPro" id="IPR018107">
    <property type="entry name" value="Na-dicarboxylate_symporter_CS"/>
</dbReference>
<sequence length="656" mass="71220">MSKVGDTVVDVNAIDSWKDSKEENPEKNPETIPLNSSTVSNDVEVIVQTPMDSEKPTTLKNNLGNIFSRATDRARVSYHRISEQIRVKLPGSARVELTSTEGDPVKPNSRFKITAGENMSKFRQVTGCMRSNALTILSVLGVLSGGILAVILRYARDGRYTQREIAYVMFPGDLFLRMLKALIIPLIVSSLISAIGSLDLKMSGKIGARAVAYYMSTTCCAVVLGIILATSIRPGKGGNVDEISRPTQGARPTTTPDLLMDLVRNLFPPNLIQACIAQYKTVLVPPTDEQFLAAMNATEGPINKTAIPLSEWRMKYEIEPSTNILGLVVFALVLGITLGKMGPKGKPLLDLFSCLSEAFMIITSWVIHLSPIGVLFLVTAQMLEMESFEVIVGQLGMYFLTVMLGLFTHGFIVLTSMYFLITKRMPFQFIGNMAEALATAFATSSSTATVPVALACLEDKNGIDPRVTRFVMPIGATINMDGTALYEAVAALFIAQVRGISLTLGNIIAISITSTAASIGAAGIPQAGLVTMVMVLDTVGLPAEDVTLILAVDWFLDRFRTFTNVLGDSLGAGIVNHLSKKDLSEMPPPQQFVTIPPMANPDDFTLEMEKELNGMAVTTAERSQPAEDVWQSTSIEQMEQRDGDEKQRLNGKETLC</sequence>
<evidence type="ECO:0000256" key="5">
    <source>
        <dbReference type="ARBA" id="ARBA00022847"/>
    </source>
</evidence>
<feature type="transmembrane region" description="Helical" evidence="9">
    <location>
        <begin position="351"/>
        <end position="378"/>
    </location>
</feature>
<name>A0AA88I2U1_ARTSF</name>
<dbReference type="EMBL" id="JAVRJZ010000011">
    <property type="protein sequence ID" value="KAK2717164.1"/>
    <property type="molecule type" value="Genomic_DNA"/>
</dbReference>
<dbReference type="GO" id="GO:0015501">
    <property type="term" value="F:glutamate:sodium symporter activity"/>
    <property type="evidence" value="ECO:0007669"/>
    <property type="project" value="TreeGrafter"/>
</dbReference>
<dbReference type="PANTHER" id="PTHR11958:SF63">
    <property type="entry name" value="AMINO ACID TRANSPORTER"/>
    <property type="match status" value="1"/>
</dbReference>
<feature type="transmembrane region" description="Helical" evidence="9">
    <location>
        <begin position="133"/>
        <end position="155"/>
    </location>
</feature>
<reference evidence="11" key="1">
    <citation type="submission" date="2023-07" db="EMBL/GenBank/DDBJ databases">
        <title>Chromosome-level genome assembly of Artemia franciscana.</title>
        <authorList>
            <person name="Jo E."/>
        </authorList>
    </citation>
    <scope>NUCLEOTIDE SEQUENCE</scope>
    <source>
        <tissue evidence="11">Whole body</tissue>
    </source>
</reference>
<feature type="region of interest" description="Disordered" evidence="10">
    <location>
        <begin position="14"/>
        <end position="35"/>
    </location>
</feature>
<dbReference type="PANTHER" id="PTHR11958">
    <property type="entry name" value="SODIUM/DICARBOXYLATE SYMPORTER-RELATED"/>
    <property type="match status" value="1"/>
</dbReference>
<dbReference type="GO" id="GO:0015175">
    <property type="term" value="F:neutral L-amino acid transmembrane transporter activity"/>
    <property type="evidence" value="ECO:0007669"/>
    <property type="project" value="TreeGrafter"/>
</dbReference>
<comment type="subcellular location">
    <subcellularLocation>
        <location evidence="1 9">Membrane</location>
        <topology evidence="1 9">Multi-pass membrane protein</topology>
    </subcellularLocation>
</comment>
<feature type="compositionally biased region" description="Basic and acidic residues" evidence="10">
    <location>
        <begin position="638"/>
        <end position="656"/>
    </location>
</feature>
<protein>
    <recommendedName>
        <fullName evidence="9">Amino acid transporter</fullName>
    </recommendedName>
</protein>
<comment type="caution">
    <text evidence="11">The sequence shown here is derived from an EMBL/GenBank/DDBJ whole genome shotgun (WGS) entry which is preliminary data.</text>
</comment>
<feature type="region of interest" description="Disordered" evidence="10">
    <location>
        <begin position="619"/>
        <end position="656"/>
    </location>
</feature>
<dbReference type="Gene3D" id="1.10.3860.10">
    <property type="entry name" value="Sodium:dicarboxylate symporter"/>
    <property type="match status" value="1"/>
</dbReference>
<comment type="similarity">
    <text evidence="2 9">Belongs to the dicarboxylate/amino acid:cation symporter (DAACS) (TC 2.A.23) family.</text>
</comment>
<dbReference type="Pfam" id="PF00375">
    <property type="entry name" value="SDF"/>
    <property type="match status" value="1"/>
</dbReference>
<keyword evidence="6 9" id="KW-1133">Transmembrane helix</keyword>
<keyword evidence="5 9" id="KW-0769">Symport</keyword>
<dbReference type="InterPro" id="IPR050746">
    <property type="entry name" value="DAACS"/>
</dbReference>
<dbReference type="GO" id="GO:0005886">
    <property type="term" value="C:plasma membrane"/>
    <property type="evidence" value="ECO:0007669"/>
    <property type="project" value="TreeGrafter"/>
</dbReference>
<evidence type="ECO:0000256" key="8">
    <source>
        <dbReference type="ARBA" id="ARBA00023180"/>
    </source>
</evidence>
<dbReference type="GO" id="GO:0005313">
    <property type="term" value="F:L-glutamate transmembrane transporter activity"/>
    <property type="evidence" value="ECO:0007669"/>
    <property type="project" value="TreeGrafter"/>
</dbReference>
<dbReference type="SUPFAM" id="SSF118215">
    <property type="entry name" value="Proton glutamate symport protein"/>
    <property type="match status" value="1"/>
</dbReference>
<feature type="transmembrane region" description="Helical" evidence="9">
    <location>
        <begin position="321"/>
        <end position="339"/>
    </location>
</feature>
<evidence type="ECO:0000313" key="12">
    <source>
        <dbReference type="Proteomes" id="UP001187531"/>
    </source>
</evidence>
<feature type="transmembrane region" description="Helical" evidence="9">
    <location>
        <begin position="398"/>
        <end position="421"/>
    </location>
</feature>